<dbReference type="InterPro" id="IPR000873">
    <property type="entry name" value="AMP-dep_synth/lig_dom"/>
</dbReference>
<evidence type="ECO:0000256" key="4">
    <source>
        <dbReference type="ARBA" id="ARBA00023140"/>
    </source>
</evidence>
<keyword evidence="3" id="KW-0436">Ligase</keyword>
<dbReference type="Gene3D" id="3.40.50.12780">
    <property type="entry name" value="N-terminal domain of ligase-like"/>
    <property type="match status" value="1"/>
</dbReference>
<sequence>MTSLHDDDEKILKGDSLSQVPECSIGELILPKLKSLPKDDVFLIDGETGIEQTVGQFLSNGLQLLEGLKKIGLNENDVIGMLCKNGFEANSIVLASWIGAATLAPVNSSMKVSELKHALSVIRPKFIFCEDDVLEKVQSALGDSSSDNVTIILVNENKNSKYANLRFKDVLVNVDVDTYKPQPVKCPGRQLAVISPSSGTSGLPKGIGISHKNLVFQNMVLEKIDLFDKTEICLQLSHFYWITAILMFLRSLTLGTKRIFLNVINPENTFKAIEKYNPTFTILAPLTLLGLTKHADFKKYNLSSLKYVLVGGSSLTDTMLVQIKEAWPKIKLYNTYGMTEASGIVCQNNDQDTSIGRVTPGVWLKIVDTTTGSALKSNSPGEICIHGCGVMAGYVNNEKATRESIDDDGWLHSGDVGYYDDDGKFFIVDRIKEMIKVRDMQVTPTEIENVILTVPGVFEVGVVGIPHERDIFHLMALVVKKENHSVKENDIHAAVNGTLSEYKSLTAGIRFIDFIPKTATGKIDRNTLKSIALELYA</sequence>
<proteinExistence type="inferred from homology"/>
<dbReference type="PROSITE" id="PS00455">
    <property type="entry name" value="AMP_BINDING"/>
    <property type="match status" value="1"/>
</dbReference>
<evidence type="ECO:0000313" key="8">
    <source>
        <dbReference type="Proteomes" id="UP000009046"/>
    </source>
</evidence>
<evidence type="ECO:0000259" key="6">
    <source>
        <dbReference type="Pfam" id="PF13193"/>
    </source>
</evidence>
<evidence type="ECO:0000313" key="7">
    <source>
        <dbReference type="EnsemblMetazoa" id="PHUM537170-PA"/>
    </source>
</evidence>
<dbReference type="InterPro" id="IPR045851">
    <property type="entry name" value="AMP-bd_C_sf"/>
</dbReference>
<dbReference type="EnsemblMetazoa" id="PHUM537170-RA">
    <property type="protein sequence ID" value="PHUM537170-PA"/>
    <property type="gene ID" value="PHUM537170"/>
</dbReference>
<dbReference type="EMBL" id="AAZO01006524">
    <property type="status" value="NOT_ANNOTATED_CDS"/>
    <property type="molecule type" value="Genomic_DNA"/>
</dbReference>
<comment type="similarity">
    <text evidence="2">Belongs to the ATP-dependent AMP-binding enzyme family.</text>
</comment>
<evidence type="ECO:0000256" key="2">
    <source>
        <dbReference type="ARBA" id="ARBA00006432"/>
    </source>
</evidence>
<dbReference type="Pfam" id="PF00501">
    <property type="entry name" value="AMP-binding"/>
    <property type="match status" value="1"/>
</dbReference>
<dbReference type="SUPFAM" id="SSF56801">
    <property type="entry name" value="Acetyl-CoA synthetase-like"/>
    <property type="match status" value="1"/>
</dbReference>
<protein>
    <submittedName>
        <fullName evidence="7">Uncharacterized protein</fullName>
    </submittedName>
</protein>
<dbReference type="Proteomes" id="UP000009046">
    <property type="component" value="Unassembled WGS sequence"/>
</dbReference>
<feature type="domain" description="AMP-binding enzyme C-terminal" evidence="6">
    <location>
        <begin position="446"/>
        <end position="522"/>
    </location>
</feature>
<evidence type="ECO:0000259" key="5">
    <source>
        <dbReference type="Pfam" id="PF00501"/>
    </source>
</evidence>
<dbReference type="Gene3D" id="3.30.300.30">
    <property type="match status" value="1"/>
</dbReference>
<dbReference type="InParanoid" id="A0A1S4MY40"/>
<comment type="subcellular location">
    <subcellularLocation>
        <location evidence="1">Peroxisome</location>
    </subcellularLocation>
</comment>
<dbReference type="InterPro" id="IPR025110">
    <property type="entry name" value="AMP-bd_C"/>
</dbReference>
<evidence type="ECO:0000256" key="3">
    <source>
        <dbReference type="ARBA" id="ARBA00022598"/>
    </source>
</evidence>
<name>A0A1S4MY40_PEDHC</name>
<dbReference type="VEuPathDB" id="VectorBase:PHUM537170"/>
<dbReference type="FunFam" id="3.40.50.12780:FF:000025">
    <property type="entry name" value="luciferin 4-monooxygenase"/>
    <property type="match status" value="1"/>
</dbReference>
<dbReference type="GO" id="GO:0005777">
    <property type="term" value="C:peroxisome"/>
    <property type="evidence" value="ECO:0007669"/>
    <property type="project" value="UniProtKB-SubCell"/>
</dbReference>
<feature type="domain" description="AMP-dependent synthetase/ligase" evidence="5">
    <location>
        <begin position="38"/>
        <end position="394"/>
    </location>
</feature>
<reference evidence="7" key="1">
    <citation type="submission" date="2020-05" db="UniProtKB">
        <authorList>
            <consortium name="EnsemblMetazoa"/>
        </authorList>
    </citation>
    <scope>IDENTIFICATION</scope>
    <source>
        <strain evidence="7">USDA</strain>
    </source>
</reference>
<dbReference type="InterPro" id="IPR020845">
    <property type="entry name" value="AMP-binding_CS"/>
</dbReference>
<keyword evidence="8" id="KW-1185">Reference proteome</keyword>
<evidence type="ECO:0000256" key="1">
    <source>
        <dbReference type="ARBA" id="ARBA00004275"/>
    </source>
</evidence>
<keyword evidence="4" id="KW-0576">Peroxisome</keyword>
<dbReference type="InterPro" id="IPR042099">
    <property type="entry name" value="ANL_N_sf"/>
</dbReference>
<dbReference type="PANTHER" id="PTHR24096">
    <property type="entry name" value="LONG-CHAIN-FATTY-ACID--COA LIGASE"/>
    <property type="match status" value="1"/>
</dbReference>
<organism evidence="7 8">
    <name type="scientific">Pediculus humanus subsp. corporis</name>
    <name type="common">Body louse</name>
    <dbReference type="NCBI Taxonomy" id="121224"/>
    <lineage>
        <taxon>Eukaryota</taxon>
        <taxon>Metazoa</taxon>
        <taxon>Ecdysozoa</taxon>
        <taxon>Arthropoda</taxon>
        <taxon>Hexapoda</taxon>
        <taxon>Insecta</taxon>
        <taxon>Pterygota</taxon>
        <taxon>Neoptera</taxon>
        <taxon>Paraneoptera</taxon>
        <taxon>Psocodea</taxon>
        <taxon>Troctomorpha</taxon>
        <taxon>Phthiraptera</taxon>
        <taxon>Anoplura</taxon>
        <taxon>Pediculidae</taxon>
        <taxon>Pediculus</taxon>
    </lineage>
</organism>
<accession>A0A1S4MY40</accession>
<dbReference type="PANTHER" id="PTHR24096:SF149">
    <property type="entry name" value="AMP-BINDING DOMAIN-CONTAINING PROTEIN-RELATED"/>
    <property type="match status" value="1"/>
</dbReference>
<dbReference type="GO" id="GO:0016405">
    <property type="term" value="F:CoA-ligase activity"/>
    <property type="evidence" value="ECO:0007669"/>
    <property type="project" value="TreeGrafter"/>
</dbReference>
<dbReference type="Pfam" id="PF13193">
    <property type="entry name" value="AMP-binding_C"/>
    <property type="match status" value="1"/>
</dbReference>
<dbReference type="AlphaFoldDB" id="A0A1S4MY40"/>